<dbReference type="GO" id="GO:0003824">
    <property type="term" value="F:catalytic activity"/>
    <property type="evidence" value="ECO:0007669"/>
    <property type="project" value="InterPro"/>
</dbReference>
<dbReference type="InterPro" id="IPR007197">
    <property type="entry name" value="rSAM"/>
</dbReference>
<dbReference type="Pfam" id="PF04055">
    <property type="entry name" value="Radical_SAM"/>
    <property type="match status" value="1"/>
</dbReference>
<gene>
    <name evidence="2" type="ORF">IAD23_04720</name>
</gene>
<dbReference type="PROSITE" id="PS51918">
    <property type="entry name" value="RADICAL_SAM"/>
    <property type="match status" value="1"/>
</dbReference>
<dbReference type="Gene3D" id="3.80.30.20">
    <property type="entry name" value="tm_1862 like domain"/>
    <property type="match status" value="1"/>
</dbReference>
<dbReference type="Pfam" id="PF19864">
    <property type="entry name" value="Radical_SAM_N2"/>
    <property type="match status" value="1"/>
</dbReference>
<evidence type="ECO:0000313" key="3">
    <source>
        <dbReference type="Proteomes" id="UP000824125"/>
    </source>
</evidence>
<accession>A0A9D1SNT8</accession>
<dbReference type="PANTHER" id="PTHR42731">
    <property type="entry name" value="SLL1084 PROTEIN"/>
    <property type="match status" value="1"/>
</dbReference>
<organism evidence="2 3">
    <name type="scientific">Candidatus Scybalenecus merdavium</name>
    <dbReference type="NCBI Taxonomy" id="2840939"/>
    <lineage>
        <taxon>Bacteria</taxon>
        <taxon>Bacillati</taxon>
        <taxon>Bacillota</taxon>
        <taxon>Clostridia</taxon>
        <taxon>Eubacteriales</taxon>
        <taxon>Oscillospiraceae</taxon>
        <taxon>Oscillospiraceae incertae sedis</taxon>
        <taxon>Candidatus Scybalenecus</taxon>
    </lineage>
</organism>
<name>A0A9D1SNT8_9FIRM</name>
<dbReference type="AlphaFoldDB" id="A0A9D1SNT8"/>
<dbReference type="InterPro" id="IPR006638">
    <property type="entry name" value="Elp3/MiaA/NifB-like_rSAM"/>
</dbReference>
<protein>
    <submittedName>
        <fullName evidence="2">TIGR03960 family B12-binding radical SAM protein</fullName>
    </submittedName>
</protein>
<dbReference type="SFLD" id="SFLDG01082">
    <property type="entry name" value="B12-binding_domain_containing"/>
    <property type="match status" value="1"/>
</dbReference>
<dbReference type="Proteomes" id="UP000824125">
    <property type="component" value="Unassembled WGS sequence"/>
</dbReference>
<proteinExistence type="predicted"/>
<dbReference type="SMART" id="SM00729">
    <property type="entry name" value="Elp3"/>
    <property type="match status" value="1"/>
</dbReference>
<dbReference type="InterPro" id="IPR045784">
    <property type="entry name" value="Radical_SAM_N2"/>
</dbReference>
<sequence length="613" mass="69500">MLKKEVEKILQYVQKPARYAGGELNSVVKSPDAVDVRFAFCFPDLYEIGMSHLGMKILYSLINSLDYAWCERVFAPDHDMEEQMRANGIGLYGLESGDYIRDFDIIGFTLMYEMAYTNVLNMLDLAGLPIRASERHGLTPIVCVGGACACNIEPMADFIDLAFLGDGEVSVPLVCDLLRRCKKEGKDKQEFLRLASQIEGVYVPSFYTVTYHDDGTVKAVTPQDGAPFPVRKSIVPDMDKCFYPESFVVPYIDVVHDRAVEEIFRGCIRGCRFCQACFLYRPIREKSVETINQQAKKLIETTGYDEISLCSLSTSDYSKSEEMLDSLLDWTCDAHINLALPSLRVDNFSDSLVEKINRVRRAGLTFAPEAGTQRLRDVINKNITEEEILTTCARAFNNGWTSVKLYFMMGLPTETMEDIEGIAKLAQKVVDTFYHCENRQKGASVSVSVSCASFIPKPFTPFQWEAEDSMQSLEEKQKHLLACCTSKKIRISYHQTPTSLLEGVFARGDRRLCDVIETAYRLGCTFDAWDDHFQFPLWQQAFEKCGIDPEFYTKRKRDFSEVLPWDHLDYGVSRKFFEREAAKAYRGETTPHCRVQCAGCGANKLNGGKCDAR</sequence>
<dbReference type="SFLD" id="SFLDS00029">
    <property type="entry name" value="Radical_SAM"/>
    <property type="match status" value="1"/>
</dbReference>
<dbReference type="NCBIfam" id="TIGR03960">
    <property type="entry name" value="rSAM_fuse_unch"/>
    <property type="match status" value="1"/>
</dbReference>
<dbReference type="SUPFAM" id="SSF102114">
    <property type="entry name" value="Radical SAM enzymes"/>
    <property type="match status" value="1"/>
</dbReference>
<dbReference type="InterPro" id="IPR058240">
    <property type="entry name" value="rSAM_sf"/>
</dbReference>
<dbReference type="InterPro" id="IPR023862">
    <property type="entry name" value="CHP03960_rSAM"/>
</dbReference>
<dbReference type="EMBL" id="DVNM01000026">
    <property type="protein sequence ID" value="HIU69243.1"/>
    <property type="molecule type" value="Genomic_DNA"/>
</dbReference>
<evidence type="ECO:0000313" key="2">
    <source>
        <dbReference type="EMBL" id="HIU69243.1"/>
    </source>
</evidence>
<reference evidence="2" key="2">
    <citation type="journal article" date="2021" name="PeerJ">
        <title>Extensive microbial diversity within the chicken gut microbiome revealed by metagenomics and culture.</title>
        <authorList>
            <person name="Gilroy R."/>
            <person name="Ravi A."/>
            <person name="Getino M."/>
            <person name="Pursley I."/>
            <person name="Horton D.L."/>
            <person name="Alikhan N.F."/>
            <person name="Baker D."/>
            <person name="Gharbi K."/>
            <person name="Hall N."/>
            <person name="Watson M."/>
            <person name="Adriaenssens E.M."/>
            <person name="Foster-Nyarko E."/>
            <person name="Jarju S."/>
            <person name="Secka A."/>
            <person name="Antonio M."/>
            <person name="Oren A."/>
            <person name="Chaudhuri R.R."/>
            <person name="La Ragione R."/>
            <person name="Hildebrand F."/>
            <person name="Pallen M.J."/>
        </authorList>
    </citation>
    <scope>NUCLEOTIDE SEQUENCE</scope>
    <source>
        <strain evidence="2">CHK176-6737</strain>
    </source>
</reference>
<feature type="domain" description="Radical SAM core" evidence="1">
    <location>
        <begin position="253"/>
        <end position="497"/>
    </location>
</feature>
<comment type="caution">
    <text evidence="2">The sequence shown here is derived from an EMBL/GenBank/DDBJ whole genome shotgun (WGS) entry which is preliminary data.</text>
</comment>
<reference evidence="2" key="1">
    <citation type="submission" date="2020-10" db="EMBL/GenBank/DDBJ databases">
        <authorList>
            <person name="Gilroy R."/>
        </authorList>
    </citation>
    <scope>NUCLEOTIDE SEQUENCE</scope>
    <source>
        <strain evidence="2">CHK176-6737</strain>
    </source>
</reference>
<dbReference type="GO" id="GO:0051536">
    <property type="term" value="F:iron-sulfur cluster binding"/>
    <property type="evidence" value="ECO:0007669"/>
    <property type="project" value="InterPro"/>
</dbReference>
<dbReference type="InterPro" id="IPR023404">
    <property type="entry name" value="rSAM_horseshoe"/>
</dbReference>
<dbReference type="CDD" id="cd02065">
    <property type="entry name" value="B12-binding_like"/>
    <property type="match status" value="1"/>
</dbReference>
<evidence type="ECO:0000259" key="1">
    <source>
        <dbReference type="PROSITE" id="PS51918"/>
    </source>
</evidence>
<dbReference type="PANTHER" id="PTHR42731:SF1">
    <property type="entry name" value="RADICAL SAM DOMAIN PROTEIN"/>
    <property type="match status" value="1"/>
</dbReference>